<accession>A0AAV7PNP2</accession>
<dbReference type="AlphaFoldDB" id="A0AAV7PNP2"/>
<dbReference type="EMBL" id="JANPWB010000011">
    <property type="protein sequence ID" value="KAJ1129906.1"/>
    <property type="molecule type" value="Genomic_DNA"/>
</dbReference>
<reference evidence="2" key="1">
    <citation type="journal article" date="2022" name="bioRxiv">
        <title>Sequencing and chromosome-scale assembly of the giantPleurodeles waltlgenome.</title>
        <authorList>
            <person name="Brown T."/>
            <person name="Elewa A."/>
            <person name="Iarovenko S."/>
            <person name="Subramanian E."/>
            <person name="Araus A.J."/>
            <person name="Petzold A."/>
            <person name="Susuki M."/>
            <person name="Suzuki K.-i.T."/>
            <person name="Hayashi T."/>
            <person name="Toyoda A."/>
            <person name="Oliveira C."/>
            <person name="Osipova E."/>
            <person name="Leigh N.D."/>
            <person name="Simon A."/>
            <person name="Yun M.H."/>
        </authorList>
    </citation>
    <scope>NUCLEOTIDE SEQUENCE</scope>
    <source>
        <strain evidence="2">20211129_DDA</strain>
        <tissue evidence="2">Liver</tissue>
    </source>
</reference>
<feature type="region of interest" description="Disordered" evidence="1">
    <location>
        <begin position="1"/>
        <end position="39"/>
    </location>
</feature>
<evidence type="ECO:0000313" key="3">
    <source>
        <dbReference type="Proteomes" id="UP001066276"/>
    </source>
</evidence>
<evidence type="ECO:0000313" key="2">
    <source>
        <dbReference type="EMBL" id="KAJ1129906.1"/>
    </source>
</evidence>
<evidence type="ECO:0000256" key="1">
    <source>
        <dbReference type="SAM" id="MobiDB-lite"/>
    </source>
</evidence>
<comment type="caution">
    <text evidence="2">The sequence shown here is derived from an EMBL/GenBank/DDBJ whole genome shotgun (WGS) entry which is preliminary data.</text>
</comment>
<feature type="compositionally biased region" description="Polar residues" evidence="1">
    <location>
        <begin position="28"/>
        <end position="37"/>
    </location>
</feature>
<sequence length="197" mass="22080">MHLELLDSPEMPVGRGARINGERVHSKAGSSVPSGGLSSEELEDRWEARRLKVELAKLKMGNDRVIAMEEKRLAIEERKIILAHELSMKELDLKAQKAEYSADGGSISSVSSHQRLHMPKSLIAKYNVGKDIDGSFEARKTALQMHRIPKEDWGTSLWKQLPMEGRDTLLTLQGEDKMKYSALKGALIMKFGLTQDI</sequence>
<keyword evidence="3" id="KW-1185">Reference proteome</keyword>
<protein>
    <submittedName>
        <fullName evidence="2">Uncharacterized protein</fullName>
    </submittedName>
</protein>
<name>A0AAV7PNP2_PLEWA</name>
<gene>
    <name evidence="2" type="ORF">NDU88_008267</name>
</gene>
<proteinExistence type="predicted"/>
<organism evidence="2 3">
    <name type="scientific">Pleurodeles waltl</name>
    <name type="common">Iberian ribbed newt</name>
    <dbReference type="NCBI Taxonomy" id="8319"/>
    <lineage>
        <taxon>Eukaryota</taxon>
        <taxon>Metazoa</taxon>
        <taxon>Chordata</taxon>
        <taxon>Craniata</taxon>
        <taxon>Vertebrata</taxon>
        <taxon>Euteleostomi</taxon>
        <taxon>Amphibia</taxon>
        <taxon>Batrachia</taxon>
        <taxon>Caudata</taxon>
        <taxon>Salamandroidea</taxon>
        <taxon>Salamandridae</taxon>
        <taxon>Pleurodelinae</taxon>
        <taxon>Pleurodeles</taxon>
    </lineage>
</organism>
<dbReference type="Proteomes" id="UP001066276">
    <property type="component" value="Chromosome 7"/>
</dbReference>